<reference evidence="2" key="1">
    <citation type="journal article" date="2014" name="Nat. Genet.">
        <title>Genome of the human hookworm Necator americanus.</title>
        <authorList>
            <person name="Tang Y.T."/>
            <person name="Gao X."/>
            <person name="Rosa B.A."/>
            <person name="Abubucker S."/>
            <person name="Hallsworth-Pepin K."/>
            <person name="Martin J."/>
            <person name="Tyagi R."/>
            <person name="Heizer E."/>
            <person name="Zhang X."/>
            <person name="Bhonagiri-Palsikar V."/>
            <person name="Minx P."/>
            <person name="Warren W.C."/>
            <person name="Wang Q."/>
            <person name="Zhan B."/>
            <person name="Hotez P.J."/>
            <person name="Sternberg P.W."/>
            <person name="Dougall A."/>
            <person name="Gaze S.T."/>
            <person name="Mulvenna J."/>
            <person name="Sotillo J."/>
            <person name="Ranganathan S."/>
            <person name="Rabelo E.M."/>
            <person name="Wilson R.K."/>
            <person name="Felgner P.L."/>
            <person name="Bethony J."/>
            <person name="Hawdon J.M."/>
            <person name="Gasser R.B."/>
            <person name="Loukas A."/>
            <person name="Mitreva M."/>
        </authorList>
    </citation>
    <scope>NUCLEOTIDE SEQUENCE [LARGE SCALE GENOMIC DNA]</scope>
</reference>
<evidence type="ECO:0000313" key="2">
    <source>
        <dbReference type="Proteomes" id="UP000053676"/>
    </source>
</evidence>
<dbReference type="EMBL" id="KI666244">
    <property type="protein sequence ID" value="ETN71941.1"/>
    <property type="molecule type" value="Genomic_DNA"/>
</dbReference>
<evidence type="ECO:0000313" key="1">
    <source>
        <dbReference type="EMBL" id="ETN71941.1"/>
    </source>
</evidence>
<sequence>MLSSSSSSPQIKKLQGRCKGKINYSKLLQNLASNSEKKLKELIQDQKPRDREGELLETRRFLTGDWPELE</sequence>
<dbReference type="KEGG" id="nai:NECAME_14045"/>
<keyword evidence="2" id="KW-1185">Reference proteome</keyword>
<accession>W2SSW5</accession>
<proteinExistence type="predicted"/>
<dbReference type="Proteomes" id="UP000053676">
    <property type="component" value="Unassembled WGS sequence"/>
</dbReference>
<name>W2SSW5_NECAM</name>
<protein>
    <submittedName>
        <fullName evidence="1">Uncharacterized protein</fullName>
    </submittedName>
</protein>
<dbReference type="AlphaFoldDB" id="W2SSW5"/>
<organism evidence="1 2">
    <name type="scientific">Necator americanus</name>
    <name type="common">Human hookworm</name>
    <dbReference type="NCBI Taxonomy" id="51031"/>
    <lineage>
        <taxon>Eukaryota</taxon>
        <taxon>Metazoa</taxon>
        <taxon>Ecdysozoa</taxon>
        <taxon>Nematoda</taxon>
        <taxon>Chromadorea</taxon>
        <taxon>Rhabditida</taxon>
        <taxon>Rhabditina</taxon>
        <taxon>Rhabditomorpha</taxon>
        <taxon>Strongyloidea</taxon>
        <taxon>Ancylostomatidae</taxon>
        <taxon>Bunostominae</taxon>
        <taxon>Necator</taxon>
    </lineage>
</organism>
<gene>
    <name evidence="1" type="ORF">NECAME_14045</name>
</gene>